<dbReference type="InterPro" id="IPR011991">
    <property type="entry name" value="ArsR-like_HTH"/>
</dbReference>
<evidence type="ECO:0000256" key="3">
    <source>
        <dbReference type="ARBA" id="ARBA00023163"/>
    </source>
</evidence>
<dbReference type="PRINTS" id="PR00778">
    <property type="entry name" value="HTHARSR"/>
</dbReference>
<gene>
    <name evidence="5" type="ORF">GCM10010970_05390</name>
</gene>
<dbReference type="SMART" id="SM00418">
    <property type="entry name" value="HTH_ARSR"/>
    <property type="match status" value="1"/>
</dbReference>
<keyword evidence="2" id="KW-0238">DNA-binding</keyword>
<sequence length="94" mass="10456">MRQGAQAATATLRVLANPDRLLLLCMLSQGEKSVSELETLLDLHQPSLSQQLGVLRQENLVNTRREGKQVFYSVADERVLTLLGTLYALYCPTP</sequence>
<keyword evidence="1" id="KW-0805">Transcription regulation</keyword>
<keyword evidence="3" id="KW-0804">Transcription</keyword>
<name>A0ABQ2P521_9NEIS</name>
<dbReference type="PANTHER" id="PTHR43132:SF2">
    <property type="entry name" value="ARSENICAL RESISTANCE OPERON REPRESSOR ARSR-RELATED"/>
    <property type="match status" value="1"/>
</dbReference>
<dbReference type="CDD" id="cd00090">
    <property type="entry name" value="HTH_ARSR"/>
    <property type="match status" value="1"/>
</dbReference>
<dbReference type="EMBL" id="BMLX01000001">
    <property type="protein sequence ID" value="GGP18517.1"/>
    <property type="molecule type" value="Genomic_DNA"/>
</dbReference>
<dbReference type="InterPro" id="IPR036390">
    <property type="entry name" value="WH_DNA-bd_sf"/>
</dbReference>
<evidence type="ECO:0000313" key="6">
    <source>
        <dbReference type="Proteomes" id="UP000637267"/>
    </source>
</evidence>
<dbReference type="InterPro" id="IPR051011">
    <property type="entry name" value="Metal_resp_trans_reg"/>
</dbReference>
<reference evidence="6" key="1">
    <citation type="journal article" date="2019" name="Int. J. Syst. Evol. Microbiol.">
        <title>The Global Catalogue of Microorganisms (GCM) 10K type strain sequencing project: providing services to taxonomists for standard genome sequencing and annotation.</title>
        <authorList>
            <consortium name="The Broad Institute Genomics Platform"/>
            <consortium name="The Broad Institute Genome Sequencing Center for Infectious Disease"/>
            <person name="Wu L."/>
            <person name="Ma J."/>
        </authorList>
    </citation>
    <scope>NUCLEOTIDE SEQUENCE [LARGE SCALE GENOMIC DNA]</scope>
    <source>
        <strain evidence="6">CGMCC 1.8859</strain>
    </source>
</reference>
<dbReference type="PANTHER" id="PTHR43132">
    <property type="entry name" value="ARSENICAL RESISTANCE OPERON REPRESSOR ARSR-RELATED"/>
    <property type="match status" value="1"/>
</dbReference>
<dbReference type="Pfam" id="PF01022">
    <property type="entry name" value="HTH_5"/>
    <property type="match status" value="1"/>
</dbReference>
<evidence type="ECO:0000313" key="5">
    <source>
        <dbReference type="EMBL" id="GGP18517.1"/>
    </source>
</evidence>
<evidence type="ECO:0000259" key="4">
    <source>
        <dbReference type="PROSITE" id="PS50987"/>
    </source>
</evidence>
<dbReference type="NCBIfam" id="NF033788">
    <property type="entry name" value="HTH_metalloreg"/>
    <property type="match status" value="1"/>
</dbReference>
<organism evidence="5 6">
    <name type="scientific">Silvimonas iriomotensis</name>
    <dbReference type="NCBI Taxonomy" id="449662"/>
    <lineage>
        <taxon>Bacteria</taxon>
        <taxon>Pseudomonadati</taxon>
        <taxon>Pseudomonadota</taxon>
        <taxon>Betaproteobacteria</taxon>
        <taxon>Neisseriales</taxon>
        <taxon>Chitinibacteraceae</taxon>
        <taxon>Silvimonas</taxon>
    </lineage>
</organism>
<keyword evidence="6" id="KW-1185">Reference proteome</keyword>
<dbReference type="InterPro" id="IPR036388">
    <property type="entry name" value="WH-like_DNA-bd_sf"/>
</dbReference>
<dbReference type="PROSITE" id="PS50987">
    <property type="entry name" value="HTH_ARSR_2"/>
    <property type="match status" value="1"/>
</dbReference>
<evidence type="ECO:0000256" key="1">
    <source>
        <dbReference type="ARBA" id="ARBA00023015"/>
    </source>
</evidence>
<feature type="domain" description="HTH arsR-type" evidence="4">
    <location>
        <begin position="1"/>
        <end position="94"/>
    </location>
</feature>
<dbReference type="Gene3D" id="1.10.10.10">
    <property type="entry name" value="Winged helix-like DNA-binding domain superfamily/Winged helix DNA-binding domain"/>
    <property type="match status" value="1"/>
</dbReference>
<accession>A0ABQ2P521</accession>
<proteinExistence type="predicted"/>
<dbReference type="InterPro" id="IPR001845">
    <property type="entry name" value="HTH_ArsR_DNA-bd_dom"/>
</dbReference>
<dbReference type="Proteomes" id="UP000637267">
    <property type="component" value="Unassembled WGS sequence"/>
</dbReference>
<comment type="caution">
    <text evidence="5">The sequence shown here is derived from an EMBL/GenBank/DDBJ whole genome shotgun (WGS) entry which is preliminary data.</text>
</comment>
<evidence type="ECO:0000256" key="2">
    <source>
        <dbReference type="ARBA" id="ARBA00023125"/>
    </source>
</evidence>
<protein>
    <submittedName>
        <fullName evidence="5">Transcriptional regulator</fullName>
    </submittedName>
</protein>
<dbReference type="SUPFAM" id="SSF46785">
    <property type="entry name" value="Winged helix' DNA-binding domain"/>
    <property type="match status" value="1"/>
</dbReference>